<reference evidence="2" key="1">
    <citation type="submission" date="2023-07" db="EMBL/GenBank/DDBJ databases">
        <title>Sequencing the genomes of 1000 actinobacteria strains.</title>
        <authorList>
            <person name="Klenk H.-P."/>
        </authorList>
    </citation>
    <scope>NUCLEOTIDE SEQUENCE</scope>
    <source>
        <strain evidence="2">DSM 107476</strain>
    </source>
</reference>
<dbReference type="InterPro" id="IPR017439">
    <property type="entry name" value="Amidohydrolase"/>
</dbReference>
<gene>
    <name evidence="2" type="ORF">J2S39_000206</name>
</gene>
<evidence type="ECO:0000313" key="2">
    <source>
        <dbReference type="EMBL" id="MDR7328530.1"/>
    </source>
</evidence>
<accession>A0ABU1ZUC3</accession>
<feature type="domain" description="Peptidase M20 dimerisation" evidence="1">
    <location>
        <begin position="201"/>
        <end position="297"/>
    </location>
</feature>
<dbReference type="PIRSF" id="PIRSF005962">
    <property type="entry name" value="Pept_M20D_amidohydro"/>
    <property type="match status" value="1"/>
</dbReference>
<dbReference type="InterPro" id="IPR036264">
    <property type="entry name" value="Bact_exopeptidase_dim_dom"/>
</dbReference>
<evidence type="ECO:0000259" key="1">
    <source>
        <dbReference type="Pfam" id="PF07687"/>
    </source>
</evidence>
<evidence type="ECO:0000313" key="3">
    <source>
        <dbReference type="Proteomes" id="UP001180840"/>
    </source>
</evidence>
<proteinExistence type="predicted"/>
<dbReference type="Gene3D" id="3.30.70.360">
    <property type="match status" value="1"/>
</dbReference>
<dbReference type="RefSeq" id="WP_290197403.1">
    <property type="nucleotide sequence ID" value="NZ_CP047654.1"/>
</dbReference>
<dbReference type="InterPro" id="IPR011650">
    <property type="entry name" value="Peptidase_M20_dimer"/>
</dbReference>
<dbReference type="PANTHER" id="PTHR11014:SF63">
    <property type="entry name" value="METALLOPEPTIDASE, PUTATIVE (AFU_ORTHOLOGUE AFUA_6G09600)-RELATED"/>
    <property type="match status" value="1"/>
</dbReference>
<dbReference type="Gene3D" id="3.40.630.10">
    <property type="entry name" value="Zn peptidases"/>
    <property type="match status" value="1"/>
</dbReference>
<dbReference type="Pfam" id="PF01546">
    <property type="entry name" value="Peptidase_M20"/>
    <property type="match status" value="1"/>
</dbReference>
<dbReference type="SUPFAM" id="SSF55031">
    <property type="entry name" value="Bacterial exopeptidase dimerisation domain"/>
    <property type="match status" value="1"/>
</dbReference>
<organism evidence="2 3">
    <name type="scientific">Corynebacterium guangdongense</name>
    <dbReference type="NCBI Taxonomy" id="1783348"/>
    <lineage>
        <taxon>Bacteria</taxon>
        <taxon>Bacillati</taxon>
        <taxon>Actinomycetota</taxon>
        <taxon>Actinomycetes</taxon>
        <taxon>Mycobacteriales</taxon>
        <taxon>Corynebacteriaceae</taxon>
        <taxon>Corynebacterium</taxon>
    </lineage>
</organism>
<name>A0ABU1ZUC3_9CORY</name>
<dbReference type="NCBIfam" id="TIGR01891">
    <property type="entry name" value="amidohydrolases"/>
    <property type="match status" value="1"/>
</dbReference>
<dbReference type="GO" id="GO:0047980">
    <property type="term" value="F:hippurate hydrolase activity"/>
    <property type="evidence" value="ECO:0007669"/>
    <property type="project" value="UniProtKB-EC"/>
</dbReference>
<sequence>MSLSSSAATVLADLDATREAREALYIHFHQHPELSLQEYETSARIREELEKRGIDVQTVGKTGLVATIANGEGPIVAMRADIDGLPMKEVSGKEYASTATQVNEATGVDTPVAHSCGHDVHIMGLLGALEAFHTHRDAWSGTFIGVFQPAEETAAGAQDMVDNGIADVMPKPDVYLGQHVMATLPGGHLGTRPGGILTAAKSIKVTVHGTGSHGSMPNLGVDPIVLGSAIVMRLQTIVSREISSMDPAVVTVGAFHAGSKSNIIGDSAELLLNTRAYDTDVEKQLHEAIERIVRAECQASRSPKEPEFEYYDVFPLTDNDETATGIVRAAFDENFAGEVIDSPPLPASEDFSIIPNHLDVPYVFWTLGGFNDLSEAIGNHNPAFAPDMQPTLDRGVEAIVVAAGAWLFPKN</sequence>
<dbReference type="InterPro" id="IPR002933">
    <property type="entry name" value="Peptidase_M20"/>
</dbReference>
<dbReference type="PANTHER" id="PTHR11014">
    <property type="entry name" value="PEPTIDASE M20 FAMILY MEMBER"/>
    <property type="match status" value="1"/>
</dbReference>
<dbReference type="EMBL" id="JAVDXZ010000001">
    <property type="protein sequence ID" value="MDR7328530.1"/>
    <property type="molecule type" value="Genomic_DNA"/>
</dbReference>
<dbReference type="Proteomes" id="UP001180840">
    <property type="component" value="Unassembled WGS sequence"/>
</dbReference>
<dbReference type="EC" id="3.5.1.32" evidence="2"/>
<comment type="caution">
    <text evidence="2">The sequence shown here is derived from an EMBL/GenBank/DDBJ whole genome shotgun (WGS) entry which is preliminary data.</text>
</comment>
<protein>
    <submittedName>
        <fullName evidence="2">Hippurate hydrolase</fullName>
        <ecNumber evidence="2">3.5.1.32</ecNumber>
    </submittedName>
</protein>
<dbReference type="Pfam" id="PF07687">
    <property type="entry name" value="M20_dimer"/>
    <property type="match status" value="1"/>
</dbReference>
<keyword evidence="2" id="KW-0378">Hydrolase</keyword>
<dbReference type="SUPFAM" id="SSF53187">
    <property type="entry name" value="Zn-dependent exopeptidases"/>
    <property type="match status" value="1"/>
</dbReference>
<keyword evidence="3" id="KW-1185">Reference proteome</keyword>